<reference evidence="2 3" key="1">
    <citation type="submission" date="2018-08" db="EMBL/GenBank/DDBJ databases">
        <title>Fibrisoma montanum sp. nov., isolated from Danxia mountain soil.</title>
        <authorList>
            <person name="Huang Y."/>
        </authorList>
    </citation>
    <scope>NUCLEOTIDE SEQUENCE [LARGE SCALE GENOMIC DNA]</scope>
    <source>
        <strain evidence="2 3">HYT19</strain>
    </source>
</reference>
<comment type="caution">
    <text evidence="2">The sequence shown here is derived from an EMBL/GenBank/DDBJ whole genome shotgun (WGS) entry which is preliminary data.</text>
</comment>
<keyword evidence="1" id="KW-1133">Transmembrane helix</keyword>
<dbReference type="Pfam" id="PF04657">
    <property type="entry name" value="DMT_YdcZ"/>
    <property type="match status" value="1"/>
</dbReference>
<feature type="transmembrane region" description="Helical" evidence="1">
    <location>
        <begin position="30"/>
        <end position="50"/>
    </location>
</feature>
<keyword evidence="3" id="KW-1185">Reference proteome</keyword>
<name>A0A418LVL5_9BACT</name>
<dbReference type="PANTHER" id="PTHR34821:SF2">
    <property type="entry name" value="INNER MEMBRANE PROTEIN YDCZ"/>
    <property type="match status" value="1"/>
</dbReference>
<feature type="transmembrane region" description="Helical" evidence="1">
    <location>
        <begin position="128"/>
        <end position="145"/>
    </location>
</feature>
<dbReference type="GO" id="GO:0005886">
    <property type="term" value="C:plasma membrane"/>
    <property type="evidence" value="ECO:0007669"/>
    <property type="project" value="TreeGrafter"/>
</dbReference>
<evidence type="ECO:0000256" key="1">
    <source>
        <dbReference type="SAM" id="Phobius"/>
    </source>
</evidence>
<dbReference type="RefSeq" id="WP_119671930.1">
    <property type="nucleotide sequence ID" value="NZ_QXED01000020.1"/>
</dbReference>
<gene>
    <name evidence="2" type="ORF">DYU11_32495</name>
</gene>
<proteinExistence type="predicted"/>
<dbReference type="AlphaFoldDB" id="A0A418LVL5"/>
<feature type="transmembrane region" description="Helical" evidence="1">
    <location>
        <begin position="70"/>
        <end position="90"/>
    </location>
</feature>
<accession>A0A418LVL5</accession>
<dbReference type="PANTHER" id="PTHR34821">
    <property type="entry name" value="INNER MEMBRANE PROTEIN YDCZ"/>
    <property type="match status" value="1"/>
</dbReference>
<dbReference type="InterPro" id="IPR006750">
    <property type="entry name" value="YdcZ"/>
</dbReference>
<evidence type="ECO:0000313" key="3">
    <source>
        <dbReference type="Proteomes" id="UP000283523"/>
    </source>
</evidence>
<sequence length="147" mass="15534">MTYFFLLLAFLTGIAVTVQAGVNANLRYMMGNPVLAAAISFGSGFLTLILTQLLTGGPLPAPETIRQVSWWKWTGGLIGAVYVTTVIVSVPRIGTANLVSLSVAGQLLAAVILDHYGMLGFTVHPVNGWRLLGLALIIGGVLLVVRN</sequence>
<dbReference type="Proteomes" id="UP000283523">
    <property type="component" value="Unassembled WGS sequence"/>
</dbReference>
<organism evidence="2 3">
    <name type="scientific">Fibrisoma montanum</name>
    <dbReference type="NCBI Taxonomy" id="2305895"/>
    <lineage>
        <taxon>Bacteria</taxon>
        <taxon>Pseudomonadati</taxon>
        <taxon>Bacteroidota</taxon>
        <taxon>Cytophagia</taxon>
        <taxon>Cytophagales</taxon>
        <taxon>Spirosomataceae</taxon>
        <taxon>Fibrisoma</taxon>
    </lineage>
</organism>
<feature type="transmembrane region" description="Helical" evidence="1">
    <location>
        <begin position="96"/>
        <end position="116"/>
    </location>
</feature>
<dbReference type="EMBL" id="QXED01000020">
    <property type="protein sequence ID" value="RIV17296.1"/>
    <property type="molecule type" value="Genomic_DNA"/>
</dbReference>
<protein>
    <submittedName>
        <fullName evidence="2">DMT family transporter</fullName>
    </submittedName>
</protein>
<evidence type="ECO:0000313" key="2">
    <source>
        <dbReference type="EMBL" id="RIV17296.1"/>
    </source>
</evidence>
<keyword evidence="1" id="KW-0812">Transmembrane</keyword>
<dbReference type="OrthoDB" id="9097160at2"/>
<keyword evidence="1" id="KW-0472">Membrane</keyword>